<evidence type="ECO:0000313" key="15">
    <source>
        <dbReference type="Proteomes" id="UP000283766"/>
    </source>
</evidence>
<evidence type="ECO:0000313" key="16">
    <source>
        <dbReference type="Proteomes" id="UP000431575"/>
    </source>
</evidence>
<dbReference type="Proteomes" id="UP000283766">
    <property type="component" value="Unassembled WGS sequence"/>
</dbReference>
<dbReference type="Pfam" id="PF26120">
    <property type="entry name" value="CBM_1st_SusF"/>
    <property type="match status" value="1"/>
</dbReference>
<dbReference type="Gene3D" id="2.60.40.3610">
    <property type="match status" value="1"/>
</dbReference>
<dbReference type="RefSeq" id="WP_009036584.1">
    <property type="nucleotide sequence ID" value="NZ_BQNL01000001.1"/>
</dbReference>
<reference evidence="6" key="4">
    <citation type="submission" date="2022-01" db="EMBL/GenBank/DDBJ databases">
        <title>Novel bile acid biosynthetic pathways are enriched in the microbiome of centenarians.</title>
        <authorList>
            <person name="Sato Y."/>
            <person name="Atarashi K."/>
            <person name="Plichta R.D."/>
            <person name="Arai Y."/>
            <person name="Sasajima S."/>
            <person name="Kearney M.S."/>
            <person name="Suda W."/>
            <person name="Takeshita K."/>
            <person name="Sasaki T."/>
            <person name="Okamoto S."/>
            <person name="Skelly N.A."/>
            <person name="Okamura Y."/>
            <person name="Vlamakis H."/>
            <person name="Li Y."/>
            <person name="Tanoue T."/>
            <person name="Takei H."/>
            <person name="Nittono H."/>
            <person name="Narushima S."/>
            <person name="Irie J."/>
            <person name="Itoh H."/>
            <person name="Moriya K."/>
            <person name="Sugiura Y."/>
            <person name="Suematsu M."/>
            <person name="Moritoki N."/>
            <person name="Shibata S."/>
            <person name="Littman R.D."/>
            <person name="Fischbach A.M."/>
            <person name="Uwamino Y."/>
            <person name="Inoue T."/>
            <person name="Honda A."/>
            <person name="Hattori M."/>
            <person name="Murai T."/>
            <person name="Xavier J.R."/>
            <person name="Hirose N."/>
            <person name="Honda K."/>
        </authorList>
    </citation>
    <scope>NUCLEOTIDE SEQUENCE</scope>
    <source>
        <strain evidence="6">CE91-St12</strain>
    </source>
</reference>
<evidence type="ECO:0000313" key="12">
    <source>
        <dbReference type="Proteomes" id="UP000095788"/>
    </source>
</evidence>
<dbReference type="EMBL" id="QRJL01000005">
    <property type="protein sequence ID" value="RHH31685.1"/>
    <property type="molecule type" value="Genomic_DNA"/>
</dbReference>
<evidence type="ECO:0000259" key="1">
    <source>
        <dbReference type="Pfam" id="PF16411"/>
    </source>
</evidence>
<dbReference type="Proteomes" id="UP000261295">
    <property type="component" value="Unassembled WGS sequence"/>
</dbReference>
<evidence type="ECO:0000313" key="5">
    <source>
        <dbReference type="EMBL" id="CUP97738.1"/>
    </source>
</evidence>
<evidence type="ECO:0000313" key="13">
    <source>
        <dbReference type="Proteomes" id="UP000260874"/>
    </source>
</evidence>
<evidence type="ECO:0000313" key="6">
    <source>
        <dbReference type="EMBL" id="GKH13741.1"/>
    </source>
</evidence>
<evidence type="ECO:0000259" key="2">
    <source>
        <dbReference type="Pfam" id="PF17142"/>
    </source>
</evidence>
<dbReference type="InterPro" id="IPR032187">
    <property type="entry name" value="SusF/SusE-like_C"/>
</dbReference>
<evidence type="ECO:0000313" key="14">
    <source>
        <dbReference type="Proteomes" id="UP000261295"/>
    </source>
</evidence>
<feature type="domain" description="Outer membrane protein SusF/SusE-like C-terminal" evidence="1">
    <location>
        <begin position="291"/>
        <end position="378"/>
    </location>
</feature>
<dbReference type="Proteomes" id="UP000095419">
    <property type="component" value="Unassembled WGS sequence"/>
</dbReference>
<reference evidence="11 12" key="1">
    <citation type="submission" date="2015-09" db="EMBL/GenBank/DDBJ databases">
        <authorList>
            <consortium name="Pathogen Informatics"/>
        </authorList>
    </citation>
    <scope>NUCLEOTIDE SEQUENCE [LARGE SCALE GENOMIC DNA]</scope>
    <source>
        <strain evidence="4 11">2789STDY5608791</strain>
        <strain evidence="5 12">2789STDY5834942</strain>
    </source>
</reference>
<evidence type="ECO:0000313" key="10">
    <source>
        <dbReference type="EMBL" id="RHH31685.1"/>
    </source>
</evidence>
<sequence length="485" mass="52141">MKKNQILAGMFLAGITLGACTDDYTDWANPQSNSPEDAAAKYEINYAAGTDAAIVMDDVYAKYADDAEGLKVDSVVIASLSSSNANIASIAFKSVNVNGVAIDAAFKDGKVKVNTLELDLAVRKAFNSRAHVERTLDVNVDAAAKLTTGEAVSTSGTAQVKLTPVTTPAISEKGYCMMGDFQKWNANEPIVMEKIGDGLYKAVVTTTAEKSWFKFYRAYDTTNPSWDDDINPGVLGTFEDGDVATENFLTWVGDPSCPSPQAPAISGINDFIVTLDVVNMSFKVAIKTIDLFMTGSNYGWGDTWKQLTPIHSAEGEFWTIVYLEAGEQIKFAPQAGWGNDFGGEATINDEAGAGLTADGTNLLAKNAGWYLLHVVNTTDRIVNVLAPNIYLIGGTAADGKWEVADVNKFTVPTGKDGEFVSPAFGAADEVRMCVNFGGYDWWKTEFIVLDGKIVYRGSGNDQERVKVAAGQKAYLNFTDGIGSFK</sequence>
<dbReference type="Gene3D" id="2.60.40.3620">
    <property type="match status" value="2"/>
</dbReference>
<dbReference type="EMBL" id="BQNL01000001">
    <property type="protein sequence ID" value="GKH13741.1"/>
    <property type="molecule type" value="Genomic_DNA"/>
</dbReference>
<evidence type="ECO:0000259" key="3">
    <source>
        <dbReference type="Pfam" id="PF26120"/>
    </source>
</evidence>
<dbReference type="Proteomes" id="UP000095788">
    <property type="component" value="Unassembled WGS sequence"/>
</dbReference>
<dbReference type="EMBL" id="QSRB01000007">
    <property type="protein sequence ID" value="RGK85699.1"/>
    <property type="molecule type" value="Genomic_DNA"/>
</dbReference>
<dbReference type="EMBL" id="CYZF01000009">
    <property type="protein sequence ID" value="CUP11058.1"/>
    <property type="molecule type" value="Genomic_DNA"/>
</dbReference>
<dbReference type="Proteomes" id="UP000260874">
    <property type="component" value="Unassembled WGS sequence"/>
</dbReference>
<dbReference type="Pfam" id="PF17142">
    <property type="entry name" value="SusF_N"/>
    <property type="match status" value="1"/>
</dbReference>
<reference evidence="13 14" key="2">
    <citation type="submission" date="2018-08" db="EMBL/GenBank/DDBJ databases">
        <title>A genome reference for cultivated species of the human gut microbiota.</title>
        <authorList>
            <person name="Zou Y."/>
            <person name="Xue W."/>
            <person name="Luo G."/>
        </authorList>
    </citation>
    <scope>NUCLEOTIDE SEQUENCE [LARGE SCALE GENOMIC DNA]</scope>
    <source>
        <strain evidence="10 15">AM18-14LB</strain>
        <strain evidence="9 14">OM07-9</strain>
        <strain evidence="8 13">TF09-22</strain>
    </source>
</reference>
<dbReference type="InterPro" id="IPR058976">
    <property type="entry name" value="CBM_1st_SusF"/>
</dbReference>
<dbReference type="GO" id="GO:2001070">
    <property type="term" value="F:starch binding"/>
    <property type="evidence" value="ECO:0007669"/>
    <property type="project" value="InterPro"/>
</dbReference>
<dbReference type="Proteomes" id="UP001055048">
    <property type="component" value="Unassembled WGS sequence"/>
</dbReference>
<protein>
    <submittedName>
        <fullName evidence="7">DUF5115 domain-containing protein</fullName>
    </submittedName>
    <submittedName>
        <fullName evidence="4">Outer membrane protein SusF</fullName>
    </submittedName>
</protein>
<reference evidence="7 16" key="3">
    <citation type="journal article" date="2019" name="Nat. Med.">
        <title>A library of human gut bacterial isolates paired with longitudinal multiomics data enables mechanistic microbiome research.</title>
        <authorList>
            <person name="Poyet M."/>
            <person name="Groussin M."/>
            <person name="Gibbons S.M."/>
            <person name="Avila-Pacheco J."/>
            <person name="Jiang X."/>
            <person name="Kearney S.M."/>
            <person name="Perrotta A.R."/>
            <person name="Berdy B."/>
            <person name="Zhao S."/>
            <person name="Lieberman T.D."/>
            <person name="Swanson P.K."/>
            <person name="Smith M."/>
            <person name="Roesemann S."/>
            <person name="Alexander J.E."/>
            <person name="Rich S.A."/>
            <person name="Livny J."/>
            <person name="Vlamakis H."/>
            <person name="Clish C."/>
            <person name="Bullock K."/>
            <person name="Deik A."/>
            <person name="Scott J."/>
            <person name="Pierce K.A."/>
            <person name="Xavier R.J."/>
            <person name="Alm E.J."/>
        </authorList>
    </citation>
    <scope>NUCLEOTIDE SEQUENCE [LARGE SCALE GENOMIC DNA]</scope>
    <source>
        <strain evidence="7 16">BIOML-A6</strain>
    </source>
</reference>
<dbReference type="CDD" id="cd12964">
    <property type="entry name" value="CBM-Fa"/>
    <property type="match status" value="1"/>
</dbReference>
<organism evidence="4 11">
    <name type="scientific">Bacteroides uniformis</name>
    <dbReference type="NCBI Taxonomy" id="820"/>
    <lineage>
        <taxon>Bacteria</taxon>
        <taxon>Pseudomonadati</taxon>
        <taxon>Bacteroidota</taxon>
        <taxon>Bacteroidia</taxon>
        <taxon>Bacteroidales</taxon>
        <taxon>Bacteroidaceae</taxon>
        <taxon>Bacteroides</taxon>
    </lineage>
</organism>
<evidence type="ECO:0000313" key="7">
    <source>
        <dbReference type="EMBL" id="KAB4239805.1"/>
    </source>
</evidence>
<dbReference type="CDD" id="cd12966">
    <property type="entry name" value="CBM-Ec_CBM-Fc"/>
    <property type="match status" value="1"/>
</dbReference>
<gene>
    <name evidence="4" type="primary">susF</name>
    <name evidence="6" type="ORF">CE91St12_19510</name>
    <name evidence="10" type="ORF">DW216_10435</name>
    <name evidence="9" type="ORF">DXC07_09650</name>
    <name evidence="8" type="ORF">DXC91_10575</name>
    <name evidence="4" type="ORF">ERS417307_03119</name>
    <name evidence="5" type="ORF">ERS852554_02447</name>
    <name evidence="7" type="ORF">GAP41_16145</name>
</gene>
<evidence type="ECO:0000313" key="9">
    <source>
        <dbReference type="EMBL" id="RGM55831.1"/>
    </source>
</evidence>
<dbReference type="EMBL" id="WCTM01000010">
    <property type="protein sequence ID" value="KAB4239805.1"/>
    <property type="molecule type" value="Genomic_DNA"/>
</dbReference>
<dbReference type="GO" id="GO:0019867">
    <property type="term" value="C:outer membrane"/>
    <property type="evidence" value="ECO:0007669"/>
    <property type="project" value="InterPro"/>
</dbReference>
<feature type="domain" description="Outer membrane protein SusF/SusE-like C-terminal" evidence="1">
    <location>
        <begin position="388"/>
        <end position="482"/>
    </location>
</feature>
<evidence type="ECO:0000313" key="4">
    <source>
        <dbReference type="EMBL" id="CUP11058.1"/>
    </source>
</evidence>
<dbReference type="Gene3D" id="2.60.40.3640">
    <property type="match status" value="1"/>
</dbReference>
<dbReference type="InterPro" id="IPR033408">
    <property type="entry name" value="SusF_N"/>
</dbReference>
<dbReference type="CDD" id="cd12965">
    <property type="entry name" value="CBM-Eb_CBM-Fb"/>
    <property type="match status" value="1"/>
</dbReference>
<dbReference type="Pfam" id="PF16411">
    <property type="entry name" value="SusF_SusE"/>
    <property type="match status" value="2"/>
</dbReference>
<evidence type="ECO:0000313" key="8">
    <source>
        <dbReference type="EMBL" id="RGK85699.1"/>
    </source>
</evidence>
<evidence type="ECO:0000313" key="11">
    <source>
        <dbReference type="Proteomes" id="UP000095419"/>
    </source>
</evidence>
<dbReference type="AlphaFoldDB" id="A0A174KMJ6"/>
<name>A0A174KMJ6_BACUN</name>
<accession>A0A174KMJ6</accession>
<feature type="domain" description="Outer membrane protein SusF N-terminal" evidence="2">
    <location>
        <begin position="20"/>
        <end position="164"/>
    </location>
</feature>
<dbReference type="EMBL" id="CZBF01000004">
    <property type="protein sequence ID" value="CUP97738.1"/>
    <property type="molecule type" value="Genomic_DNA"/>
</dbReference>
<dbReference type="Proteomes" id="UP000431575">
    <property type="component" value="Unassembled WGS sequence"/>
</dbReference>
<proteinExistence type="predicted"/>
<dbReference type="EMBL" id="QSTL01000007">
    <property type="protein sequence ID" value="RGM55831.1"/>
    <property type="molecule type" value="Genomic_DNA"/>
</dbReference>
<feature type="domain" description="SusF first starch specific CBM" evidence="3">
    <location>
        <begin position="169"/>
        <end position="285"/>
    </location>
</feature>
<dbReference type="PROSITE" id="PS51257">
    <property type="entry name" value="PROKAR_LIPOPROTEIN"/>
    <property type="match status" value="1"/>
</dbReference>